<comment type="similarity">
    <text evidence="7">Belongs to the transglycosylase MltG family.</text>
</comment>
<protein>
    <recommendedName>
        <fullName evidence="7">Endolytic murein transglycosylase</fullName>
        <ecNumber evidence="7">4.2.2.29</ecNumber>
    </recommendedName>
    <alternativeName>
        <fullName evidence="7">Peptidoglycan lytic transglycosylase</fullName>
    </alternativeName>
    <alternativeName>
        <fullName evidence="7">Peptidoglycan polymerization terminase</fullName>
    </alternativeName>
</protein>
<dbReference type="Proteomes" id="UP001234495">
    <property type="component" value="Unassembled WGS sequence"/>
</dbReference>
<dbReference type="EC" id="4.2.2.29" evidence="7"/>
<feature type="site" description="Important for catalytic activity" evidence="7">
    <location>
        <position position="264"/>
    </location>
</feature>
<keyword evidence="9" id="KW-1185">Reference proteome</keyword>
<keyword evidence="1 7" id="KW-1003">Cell membrane</keyword>
<keyword evidence="2 7" id="KW-0812">Transmembrane</keyword>
<dbReference type="InterPro" id="IPR003770">
    <property type="entry name" value="MLTG-like"/>
</dbReference>
<evidence type="ECO:0000256" key="7">
    <source>
        <dbReference type="HAMAP-Rule" id="MF_02065"/>
    </source>
</evidence>
<comment type="function">
    <text evidence="7">Functions as a peptidoglycan terminase that cleaves nascent peptidoglycan strands endolytically to terminate their elongation.</text>
</comment>
<feature type="transmembrane region" description="Helical" evidence="7">
    <location>
        <begin position="32"/>
        <end position="55"/>
    </location>
</feature>
<proteinExistence type="inferred from homology"/>
<evidence type="ECO:0000256" key="1">
    <source>
        <dbReference type="ARBA" id="ARBA00022475"/>
    </source>
</evidence>
<gene>
    <name evidence="7" type="primary">mltG</name>
    <name evidence="8" type="ORF">J2S19_002827</name>
</gene>
<sequence>MSEKDSNKSSFKESFKNKLLEKQKETKVARKIVLTVFTIIIIVFSGLIGGGYLYIKSALEPVNPNDKKGIEVTIPIGSTVTTISNILEEKEIIKDARIFKYYIKFKNAADFQAGEYTLNKSMTFNEIIESLQQGMLMQEAAFQVTIPEGRQLDEIASLVSKKAPYSEKEIMGKLTDKEFIQDMMGKYPNLLTDDINGKDIKYALEGYLFPATYPYYKEKPTIEEIIEPMIKKMNEIVTVYLPQLEEQKMSVHEFVTMASLIEEEATEKADREKISSVFYNRIEQDMPLQTDPTVLYALGEHKDRVLYEDLEFDSPYNTYKNKGLPPGPIANAGETSFNAVLAPEETDFLYFLATKEGEVIFTKTLEEHNIEKNKHIIGQ</sequence>
<reference evidence="8 9" key="1">
    <citation type="submission" date="2023-07" db="EMBL/GenBank/DDBJ databases">
        <title>Genomic Encyclopedia of Type Strains, Phase IV (KMG-IV): sequencing the most valuable type-strain genomes for metagenomic binning, comparative biology and taxonomic classification.</title>
        <authorList>
            <person name="Goeker M."/>
        </authorList>
    </citation>
    <scope>NUCLEOTIDE SEQUENCE [LARGE SCALE GENOMIC DNA]</scope>
    <source>
        <strain evidence="8 9">DSM 29005</strain>
    </source>
</reference>
<dbReference type="PANTHER" id="PTHR30518">
    <property type="entry name" value="ENDOLYTIC MUREIN TRANSGLYCOSYLASE"/>
    <property type="match status" value="1"/>
</dbReference>
<comment type="subcellular location">
    <subcellularLocation>
        <location evidence="7">Cell membrane</location>
        <topology evidence="7">Single-pass membrane protein</topology>
    </subcellularLocation>
</comment>
<keyword evidence="5 7" id="KW-0456">Lyase</keyword>
<keyword evidence="6 7" id="KW-0961">Cell wall biogenesis/degradation</keyword>
<dbReference type="PANTHER" id="PTHR30518:SF2">
    <property type="entry name" value="ENDOLYTIC MUREIN TRANSGLYCOSYLASE"/>
    <property type="match status" value="1"/>
</dbReference>
<evidence type="ECO:0000256" key="4">
    <source>
        <dbReference type="ARBA" id="ARBA00023136"/>
    </source>
</evidence>
<dbReference type="Pfam" id="PF02618">
    <property type="entry name" value="YceG"/>
    <property type="match status" value="1"/>
</dbReference>
<comment type="caution">
    <text evidence="8">The sequence shown here is derived from an EMBL/GenBank/DDBJ whole genome shotgun (WGS) entry which is preliminary data.</text>
</comment>
<organism evidence="8 9">
    <name type="scientific">Metabacillus malikii</name>
    <dbReference type="NCBI Taxonomy" id="1504265"/>
    <lineage>
        <taxon>Bacteria</taxon>
        <taxon>Bacillati</taxon>
        <taxon>Bacillota</taxon>
        <taxon>Bacilli</taxon>
        <taxon>Bacillales</taxon>
        <taxon>Bacillaceae</taxon>
        <taxon>Metabacillus</taxon>
    </lineage>
</organism>
<name>A0ABT9ZI12_9BACI</name>
<evidence type="ECO:0000313" key="8">
    <source>
        <dbReference type="EMBL" id="MDQ0231544.1"/>
    </source>
</evidence>
<dbReference type="CDD" id="cd08010">
    <property type="entry name" value="MltG_like"/>
    <property type="match status" value="1"/>
</dbReference>
<dbReference type="Gene3D" id="3.30.1490.480">
    <property type="entry name" value="Endolytic murein transglycosylase"/>
    <property type="match status" value="1"/>
</dbReference>
<dbReference type="EMBL" id="JAUSUD010000013">
    <property type="protein sequence ID" value="MDQ0231544.1"/>
    <property type="molecule type" value="Genomic_DNA"/>
</dbReference>
<dbReference type="HAMAP" id="MF_02065">
    <property type="entry name" value="MltG"/>
    <property type="match status" value="1"/>
</dbReference>
<keyword evidence="3 7" id="KW-1133">Transmembrane helix</keyword>
<comment type="catalytic activity">
    <reaction evidence="7">
        <text>a peptidoglycan chain = a peptidoglycan chain with N-acetyl-1,6-anhydromuramyl-[peptide] at the reducing end + a peptidoglycan chain with N-acetylglucosamine at the non-reducing end.</text>
        <dbReference type="EC" id="4.2.2.29"/>
    </reaction>
</comment>
<evidence type="ECO:0000256" key="2">
    <source>
        <dbReference type="ARBA" id="ARBA00022692"/>
    </source>
</evidence>
<dbReference type="RefSeq" id="WP_307342682.1">
    <property type="nucleotide sequence ID" value="NZ_JAUSUD010000013.1"/>
</dbReference>
<evidence type="ECO:0000256" key="3">
    <source>
        <dbReference type="ARBA" id="ARBA00022989"/>
    </source>
</evidence>
<evidence type="ECO:0000256" key="5">
    <source>
        <dbReference type="ARBA" id="ARBA00023239"/>
    </source>
</evidence>
<accession>A0ABT9ZI12</accession>
<dbReference type="NCBIfam" id="TIGR00247">
    <property type="entry name" value="endolytic transglycosylase MltG"/>
    <property type="match status" value="1"/>
</dbReference>
<evidence type="ECO:0000313" key="9">
    <source>
        <dbReference type="Proteomes" id="UP001234495"/>
    </source>
</evidence>
<keyword evidence="4 7" id="KW-0472">Membrane</keyword>
<evidence type="ECO:0000256" key="6">
    <source>
        <dbReference type="ARBA" id="ARBA00023316"/>
    </source>
</evidence>